<gene>
    <name evidence="1" type="ORF">UXM345_LOCUS37274</name>
</gene>
<dbReference type="AlphaFoldDB" id="A0A820MU72"/>
<accession>A0A820MU72</accession>
<dbReference type="EMBL" id="CAJOBF010019724">
    <property type="protein sequence ID" value="CAF4377672.1"/>
    <property type="molecule type" value="Genomic_DNA"/>
</dbReference>
<organism evidence="1 2">
    <name type="scientific">Rotaria magnacalcarata</name>
    <dbReference type="NCBI Taxonomy" id="392030"/>
    <lineage>
        <taxon>Eukaryota</taxon>
        <taxon>Metazoa</taxon>
        <taxon>Spiralia</taxon>
        <taxon>Gnathifera</taxon>
        <taxon>Rotifera</taxon>
        <taxon>Eurotatoria</taxon>
        <taxon>Bdelloidea</taxon>
        <taxon>Philodinida</taxon>
        <taxon>Philodinidae</taxon>
        <taxon>Rotaria</taxon>
    </lineage>
</organism>
<reference evidence="1" key="1">
    <citation type="submission" date="2021-02" db="EMBL/GenBank/DDBJ databases">
        <authorList>
            <person name="Nowell W R."/>
        </authorList>
    </citation>
    <scope>NUCLEOTIDE SEQUENCE</scope>
</reference>
<sequence length="197" mass="22739">MFHNKIDKIKNNSSDVIDQILIDNNVSENITVKHSSVEIKIDRLDRRFTNDFRSIHDSLPLESFKTYESIKLNNICNATVKYNVPDNILQCNHKNNNHSMACINYELLHCIDYCALFDTCSSINLMSETLANFLFEQNHLTWDETKSMNIVCSGGKEIKINMKFAYAHPFMGSNWNFHSVKFGIVRDDIIPCCCIFG</sequence>
<evidence type="ECO:0000313" key="2">
    <source>
        <dbReference type="Proteomes" id="UP000663842"/>
    </source>
</evidence>
<name>A0A820MU72_9BILA</name>
<protein>
    <submittedName>
        <fullName evidence="1">Uncharacterized protein</fullName>
    </submittedName>
</protein>
<feature type="non-terminal residue" evidence="1">
    <location>
        <position position="197"/>
    </location>
</feature>
<dbReference type="Proteomes" id="UP000663842">
    <property type="component" value="Unassembled WGS sequence"/>
</dbReference>
<comment type="caution">
    <text evidence="1">The sequence shown here is derived from an EMBL/GenBank/DDBJ whole genome shotgun (WGS) entry which is preliminary data.</text>
</comment>
<evidence type="ECO:0000313" key="1">
    <source>
        <dbReference type="EMBL" id="CAF4377672.1"/>
    </source>
</evidence>
<proteinExistence type="predicted"/>